<evidence type="ECO:0000313" key="2">
    <source>
        <dbReference type="Proteomes" id="UP001432995"/>
    </source>
</evidence>
<protein>
    <submittedName>
        <fullName evidence="1">Uncharacterized protein</fullName>
    </submittedName>
</protein>
<keyword evidence="2" id="KW-1185">Reference proteome</keyword>
<comment type="caution">
    <text evidence="1">The sequence shown here is derived from an EMBL/GenBank/DDBJ whole genome shotgun (WGS) entry which is preliminary data.</text>
</comment>
<gene>
    <name evidence="1" type="ORF">ABS770_28170</name>
</gene>
<proteinExistence type="predicted"/>
<sequence>MRERAGSELRSLKKFVRWFCVCHVERRQTLTAWLDPSYHSREFSERLIGRGRQPLVGSPFLVPLASFS</sequence>
<evidence type="ECO:0000313" key="1">
    <source>
        <dbReference type="EMBL" id="MER2292138.1"/>
    </source>
</evidence>
<dbReference type="EMBL" id="JBELQD010000082">
    <property type="protein sequence ID" value="MER2292138.1"/>
    <property type="molecule type" value="Genomic_DNA"/>
</dbReference>
<dbReference type="Proteomes" id="UP001432995">
    <property type="component" value="Unassembled WGS sequence"/>
</dbReference>
<feature type="non-terminal residue" evidence="1">
    <location>
        <position position="68"/>
    </location>
</feature>
<name>A0ABV1RBB7_9HYPH</name>
<reference evidence="1" key="1">
    <citation type="submission" date="2024-06" db="EMBL/GenBank/DDBJ databases">
        <authorList>
            <person name="Campbell A.G."/>
        </authorList>
    </citation>
    <scope>NUCLEOTIDE SEQUENCE</scope>
    <source>
        <strain evidence="1">EM17</strain>
    </source>
</reference>
<organism evidence="1 2">
    <name type="scientific">Methylobacterium brachiatum</name>
    <dbReference type="NCBI Taxonomy" id="269660"/>
    <lineage>
        <taxon>Bacteria</taxon>
        <taxon>Pseudomonadati</taxon>
        <taxon>Pseudomonadota</taxon>
        <taxon>Alphaproteobacteria</taxon>
        <taxon>Hyphomicrobiales</taxon>
        <taxon>Methylobacteriaceae</taxon>
        <taxon>Methylobacterium</taxon>
    </lineage>
</organism>
<accession>A0ABV1RBB7</accession>
<dbReference type="RefSeq" id="WP_350381552.1">
    <property type="nucleotide sequence ID" value="NZ_JBELQD010000082.1"/>
</dbReference>